<evidence type="ECO:0000259" key="8">
    <source>
        <dbReference type="Pfam" id="PF00749"/>
    </source>
</evidence>
<feature type="domain" description="Glutamyl/glutaminyl-tRNA synthetase class Ib catalytic" evidence="8">
    <location>
        <begin position="3"/>
        <end position="267"/>
    </location>
</feature>
<dbReference type="InterPro" id="IPR020058">
    <property type="entry name" value="Glu/Gln-tRNA-synth_Ib_cat-dom"/>
</dbReference>
<dbReference type="PANTHER" id="PTHR43311:SF1">
    <property type="entry name" value="GLUTAMYL-Q TRNA(ASP) SYNTHETASE"/>
    <property type="match status" value="1"/>
</dbReference>
<organism evidence="9">
    <name type="scientific">uncultured Sphingomonadaceae bacterium</name>
    <dbReference type="NCBI Taxonomy" id="169976"/>
    <lineage>
        <taxon>Bacteria</taxon>
        <taxon>Pseudomonadati</taxon>
        <taxon>Pseudomonadota</taxon>
        <taxon>Alphaproteobacteria</taxon>
        <taxon>Sphingomonadales</taxon>
        <taxon>Sphingomonadaceae</taxon>
        <taxon>environmental samples</taxon>
    </lineage>
</organism>
<dbReference type="Gene3D" id="3.40.50.620">
    <property type="entry name" value="HUPs"/>
    <property type="match status" value="1"/>
</dbReference>
<evidence type="ECO:0000256" key="3">
    <source>
        <dbReference type="ARBA" id="ARBA00022741"/>
    </source>
</evidence>
<keyword evidence="7" id="KW-0648">Protein biosynthesis</keyword>
<reference evidence="9" key="1">
    <citation type="submission" date="2020-02" db="EMBL/GenBank/DDBJ databases">
        <authorList>
            <person name="Meier V. D."/>
        </authorList>
    </citation>
    <scope>NUCLEOTIDE SEQUENCE</scope>
    <source>
        <strain evidence="9">AVDCRST_MAG39</strain>
    </source>
</reference>
<dbReference type="PANTHER" id="PTHR43311">
    <property type="entry name" value="GLUTAMATE--TRNA LIGASE"/>
    <property type="match status" value="1"/>
</dbReference>
<dbReference type="SUPFAM" id="SSF52374">
    <property type="entry name" value="Nucleotidylyl transferase"/>
    <property type="match status" value="1"/>
</dbReference>
<evidence type="ECO:0000256" key="1">
    <source>
        <dbReference type="ARBA" id="ARBA00022598"/>
    </source>
</evidence>
<dbReference type="PROSITE" id="PS00178">
    <property type="entry name" value="AA_TRNA_LIGASE_I"/>
    <property type="match status" value="1"/>
</dbReference>
<dbReference type="PRINTS" id="PR00987">
    <property type="entry name" value="TRNASYNTHGLU"/>
</dbReference>
<keyword evidence="2" id="KW-0479">Metal-binding</keyword>
<dbReference type="GO" id="GO:0005829">
    <property type="term" value="C:cytosol"/>
    <property type="evidence" value="ECO:0007669"/>
    <property type="project" value="TreeGrafter"/>
</dbReference>
<evidence type="ECO:0000256" key="5">
    <source>
        <dbReference type="ARBA" id="ARBA00022840"/>
    </source>
</evidence>
<dbReference type="NCBIfam" id="NF004315">
    <property type="entry name" value="PRK05710.1-4"/>
    <property type="match status" value="1"/>
</dbReference>
<dbReference type="InterPro" id="IPR000924">
    <property type="entry name" value="Glu/Gln-tRNA-synth"/>
</dbReference>
<comment type="similarity">
    <text evidence="7">Belongs to the class-I aminoacyl-tRNA synthetase family.</text>
</comment>
<evidence type="ECO:0000256" key="2">
    <source>
        <dbReference type="ARBA" id="ARBA00022723"/>
    </source>
</evidence>
<gene>
    <name evidence="9" type="ORF">AVDCRST_MAG39-936</name>
</gene>
<evidence type="ECO:0000313" key="9">
    <source>
        <dbReference type="EMBL" id="CAA9494880.1"/>
    </source>
</evidence>
<dbReference type="InterPro" id="IPR014729">
    <property type="entry name" value="Rossmann-like_a/b/a_fold"/>
</dbReference>
<keyword evidence="5 7" id="KW-0067">ATP-binding</keyword>
<evidence type="ECO:0000256" key="4">
    <source>
        <dbReference type="ARBA" id="ARBA00022833"/>
    </source>
</evidence>
<evidence type="ECO:0000256" key="7">
    <source>
        <dbReference type="RuleBase" id="RU363037"/>
    </source>
</evidence>
<dbReference type="Pfam" id="PF00749">
    <property type="entry name" value="tRNA-synt_1c"/>
    <property type="match status" value="1"/>
</dbReference>
<proteinExistence type="inferred from homology"/>
<dbReference type="EMBL" id="CADCVW010000041">
    <property type="protein sequence ID" value="CAA9494880.1"/>
    <property type="molecule type" value="Genomic_DNA"/>
</dbReference>
<name>A0A6J4SBY0_9SPHN</name>
<keyword evidence="1 7" id="KW-0436">Ligase</keyword>
<dbReference type="InterPro" id="IPR049940">
    <property type="entry name" value="GluQ/Sye"/>
</dbReference>
<dbReference type="AlphaFoldDB" id="A0A6J4SBY0"/>
<dbReference type="GO" id="GO:0005524">
    <property type="term" value="F:ATP binding"/>
    <property type="evidence" value="ECO:0007669"/>
    <property type="project" value="UniProtKB-KW"/>
</dbReference>
<dbReference type="InterPro" id="IPR001412">
    <property type="entry name" value="aa-tRNA-synth_I_CS"/>
</dbReference>
<dbReference type="GO" id="GO:0004818">
    <property type="term" value="F:glutamate-tRNA ligase activity"/>
    <property type="evidence" value="ECO:0007669"/>
    <property type="project" value="TreeGrafter"/>
</dbReference>
<keyword evidence="3 7" id="KW-0547">Nucleotide-binding</keyword>
<dbReference type="GO" id="GO:0006424">
    <property type="term" value="P:glutamyl-tRNA aminoacylation"/>
    <property type="evidence" value="ECO:0007669"/>
    <property type="project" value="TreeGrafter"/>
</dbReference>
<keyword evidence="6 7" id="KW-0030">Aminoacyl-tRNA synthetase</keyword>
<evidence type="ECO:0000256" key="6">
    <source>
        <dbReference type="ARBA" id="ARBA00023146"/>
    </source>
</evidence>
<protein>
    <submittedName>
        <fullName evidence="9">Glutamyl-Q tRNA(Asp) synthetase</fullName>
    </submittedName>
</protein>
<sequence>MTATRFAPSPTGPLHLGHLYSAALARGWARRQGAAFRLRIEDIDPGRARAEHVAAILDDLDWAGIDWDGEPIVQSMRLPAHCAALDALRERGLLYPCFCTRADIAASASAPHGPGGALYPGTCRRLSPAECTGRLAREPHAWRLDMSEAAARAGPLRWFDEEAGWIEADPCAHGDVILARKDAPTSYQLAVTLDDAADGITHVIRGRDLFHATDVQRLLRALLNLAEPTYRHHRLIAGPDGRRLAKRDGASLAELRARGVDPAALVADLEKDRLPSGFFFADT</sequence>
<accession>A0A6J4SBY0</accession>
<keyword evidence="4" id="KW-0862">Zinc</keyword>